<evidence type="ECO:0000256" key="1">
    <source>
        <dbReference type="SAM" id="MobiDB-lite"/>
    </source>
</evidence>
<proteinExistence type="predicted"/>
<keyword evidence="2" id="KW-0472">Membrane</keyword>
<dbReference type="Proteomes" id="UP001259982">
    <property type="component" value="Unassembled WGS sequence"/>
</dbReference>
<protein>
    <recommendedName>
        <fullName evidence="5">Sel1 repeat-containing protein</fullName>
    </recommendedName>
</protein>
<dbReference type="RefSeq" id="WP_311658648.1">
    <property type="nucleotide sequence ID" value="NZ_JAVRHY010000006.1"/>
</dbReference>
<sequence length="190" mass="20910">MLKQSDSGIVFYRRRLISPAVFVSMAMVILLLTMITIGYDAAQGISGGDHLTASQRSISRMKDLQRAGNALLGNQEDPEDLVRHGRHLLNSRQDYDGAVRAFEKAALQGYGAAMLALGETYLGGGWSAQDPVEGYAWLTVAEAMKVENASAIRRDLTSDLSYEDMKDGQSRAGEIVTEIQQRARQSQQRK</sequence>
<keyword evidence="4" id="KW-1185">Reference proteome</keyword>
<feature type="compositionally biased region" description="Polar residues" evidence="1">
    <location>
        <begin position="178"/>
        <end position="190"/>
    </location>
</feature>
<keyword evidence="2" id="KW-1133">Transmembrane helix</keyword>
<dbReference type="SUPFAM" id="SSF81901">
    <property type="entry name" value="HCP-like"/>
    <property type="match status" value="1"/>
</dbReference>
<evidence type="ECO:0000313" key="4">
    <source>
        <dbReference type="Proteomes" id="UP001259982"/>
    </source>
</evidence>
<dbReference type="InterPro" id="IPR011990">
    <property type="entry name" value="TPR-like_helical_dom_sf"/>
</dbReference>
<feature type="transmembrane region" description="Helical" evidence="2">
    <location>
        <begin position="20"/>
        <end position="39"/>
    </location>
</feature>
<organism evidence="3 4">
    <name type="scientific">Spectribacter acetivorans</name>
    <dbReference type="NCBI Taxonomy" id="3075603"/>
    <lineage>
        <taxon>Bacteria</taxon>
        <taxon>Pseudomonadati</taxon>
        <taxon>Pseudomonadota</taxon>
        <taxon>Gammaproteobacteria</taxon>
        <taxon>Salinisphaerales</taxon>
        <taxon>Salinisphaeraceae</taxon>
        <taxon>Spectribacter</taxon>
    </lineage>
</organism>
<comment type="caution">
    <text evidence="3">The sequence shown here is derived from an EMBL/GenBank/DDBJ whole genome shotgun (WGS) entry which is preliminary data.</text>
</comment>
<dbReference type="Gene3D" id="1.25.40.10">
    <property type="entry name" value="Tetratricopeptide repeat domain"/>
    <property type="match status" value="1"/>
</dbReference>
<name>A0ABU3B7R8_9GAMM</name>
<gene>
    <name evidence="3" type="ORF">RM531_08520</name>
</gene>
<evidence type="ECO:0000256" key="2">
    <source>
        <dbReference type="SAM" id="Phobius"/>
    </source>
</evidence>
<dbReference type="EMBL" id="JAVRHY010000006">
    <property type="protein sequence ID" value="MDT0618520.1"/>
    <property type="molecule type" value="Genomic_DNA"/>
</dbReference>
<evidence type="ECO:0008006" key="5">
    <source>
        <dbReference type="Google" id="ProtNLM"/>
    </source>
</evidence>
<evidence type="ECO:0000313" key="3">
    <source>
        <dbReference type="EMBL" id="MDT0618520.1"/>
    </source>
</evidence>
<accession>A0ABU3B7R8</accession>
<keyword evidence="2" id="KW-0812">Transmembrane</keyword>
<reference evidence="3 4" key="1">
    <citation type="submission" date="2023-09" db="EMBL/GenBank/DDBJ databases">
        <authorList>
            <person name="Rey-Velasco X."/>
        </authorList>
    </citation>
    <scope>NUCLEOTIDE SEQUENCE [LARGE SCALE GENOMIC DNA]</scope>
    <source>
        <strain evidence="3 4">P385</strain>
    </source>
</reference>
<feature type="region of interest" description="Disordered" evidence="1">
    <location>
        <begin position="164"/>
        <end position="190"/>
    </location>
</feature>